<dbReference type="EC" id="1.2.1.84" evidence="10"/>
<dbReference type="InterPro" id="IPR033640">
    <property type="entry name" value="FAR_C"/>
</dbReference>
<keyword evidence="10" id="KW-0560">Oxidoreductase</keyword>
<evidence type="ECO:0000256" key="9">
    <source>
        <dbReference type="ARBA" id="ARBA00052530"/>
    </source>
</evidence>
<proteinExistence type="inferred from homology"/>
<dbReference type="Pfam" id="PF07993">
    <property type="entry name" value="NAD_binding_4"/>
    <property type="match status" value="1"/>
</dbReference>
<feature type="transmembrane region" description="Helical" evidence="10">
    <location>
        <begin position="467"/>
        <end position="491"/>
    </location>
</feature>
<evidence type="ECO:0000256" key="4">
    <source>
        <dbReference type="ARBA" id="ARBA00022692"/>
    </source>
</evidence>
<evidence type="ECO:0000256" key="8">
    <source>
        <dbReference type="ARBA" id="ARBA00023136"/>
    </source>
</evidence>
<evidence type="ECO:0000256" key="1">
    <source>
        <dbReference type="ARBA" id="ARBA00004141"/>
    </source>
</evidence>
<keyword evidence="14" id="KW-1185">Reference proteome</keyword>
<evidence type="ECO:0000259" key="11">
    <source>
        <dbReference type="Pfam" id="PF03015"/>
    </source>
</evidence>
<keyword evidence="7 10" id="KW-0443">Lipid metabolism</keyword>
<evidence type="ECO:0000256" key="3">
    <source>
        <dbReference type="ARBA" id="ARBA00022516"/>
    </source>
</evidence>
<comment type="catalytic activity">
    <reaction evidence="9 10">
        <text>a long-chain fatty acyl-CoA + 2 NADPH + 2 H(+) = a long-chain primary fatty alcohol + 2 NADP(+) + CoA</text>
        <dbReference type="Rhea" id="RHEA:52716"/>
        <dbReference type="ChEBI" id="CHEBI:15378"/>
        <dbReference type="ChEBI" id="CHEBI:57287"/>
        <dbReference type="ChEBI" id="CHEBI:57783"/>
        <dbReference type="ChEBI" id="CHEBI:58349"/>
        <dbReference type="ChEBI" id="CHEBI:77396"/>
        <dbReference type="ChEBI" id="CHEBI:83139"/>
        <dbReference type="EC" id="1.2.1.84"/>
    </reaction>
</comment>
<keyword evidence="5 10" id="KW-0521">NADP</keyword>
<dbReference type="Gene3D" id="3.40.50.720">
    <property type="entry name" value="NAD(P)-binding Rossmann-like Domain"/>
    <property type="match status" value="1"/>
</dbReference>
<feature type="domain" description="Fatty acyl-CoA reductase C-terminal" evidence="11">
    <location>
        <begin position="361"/>
        <end position="453"/>
    </location>
</feature>
<evidence type="ECO:0000256" key="2">
    <source>
        <dbReference type="ARBA" id="ARBA00005928"/>
    </source>
</evidence>
<gene>
    <name evidence="13" type="ORF">LSINAPIS_LOCUS11488</name>
</gene>
<feature type="domain" description="Thioester reductase (TE)" evidence="12">
    <location>
        <begin position="18"/>
        <end position="288"/>
    </location>
</feature>
<feature type="transmembrane region" description="Helical" evidence="10">
    <location>
        <begin position="359"/>
        <end position="376"/>
    </location>
</feature>
<evidence type="ECO:0000313" key="13">
    <source>
        <dbReference type="EMBL" id="VVD00954.1"/>
    </source>
</evidence>
<reference evidence="13 14" key="1">
    <citation type="submission" date="2017-07" db="EMBL/GenBank/DDBJ databases">
        <authorList>
            <person name="Talla V."/>
            <person name="Backstrom N."/>
        </authorList>
    </citation>
    <scope>NUCLEOTIDE SEQUENCE [LARGE SCALE GENOMIC DNA]</scope>
</reference>
<evidence type="ECO:0000256" key="6">
    <source>
        <dbReference type="ARBA" id="ARBA00022989"/>
    </source>
</evidence>
<name>A0A5E4QRN5_9NEOP</name>
<comment type="subcellular location">
    <subcellularLocation>
        <location evidence="1">Membrane</location>
        <topology evidence="1">Multi-pass membrane protein</topology>
    </subcellularLocation>
</comment>
<comment type="similarity">
    <text evidence="2 10">Belongs to the fatty acyl-CoA reductase family.</text>
</comment>
<dbReference type="InterPro" id="IPR036291">
    <property type="entry name" value="NAD(P)-bd_dom_sf"/>
</dbReference>
<keyword evidence="4 10" id="KW-0812">Transmembrane</keyword>
<dbReference type="InterPro" id="IPR026055">
    <property type="entry name" value="FAR"/>
</dbReference>
<keyword evidence="8 10" id="KW-0472">Membrane</keyword>
<evidence type="ECO:0000259" key="12">
    <source>
        <dbReference type="Pfam" id="PF07993"/>
    </source>
</evidence>
<sequence length="523" mass="59604">MKAEMSVRDFYKGKSILVTGGTGLMGKVLIEKLLYAVPEIGNIYILMRPKRGKSVTQRMEEMQRKPLFDRLRNKRPSSFNKLKPIQGDILFDNFGLSETDIALLSDDVRVVFHFAATLRLEAPLKDNVNMNTSGTQRTLNIAKRLRNLEVFIHLSTAFCYPDYKVLEEKVHAPTVRPSDVMRLVEWLDDKQIAQLTPSLLESHPNCYTYSKRLAESLVNDAYPTLPVVIARPSIVCPSLAEPVCGWVDNLNGPIGVMLGAGKGVIRTMLCDGNLQAQVIPVDTAINAIIAIGQIEGTRKEKADVIPVYNINSGHQKPTTWGEVLDIAKDYGRKYPLAWPLWYPNGGITTNVIAHELRRVFYHLLPAYCIDFLLFLTGQKRFMVRVQERISQGLQVLQYFTMRPWSFPCPNFDSIQSKLKGEEKVIFNTDLTDIDKTQYMYNCVEGGRIYCFREDPNKIHLNRLYHNFLYVLDWIVKILFLLFILSLLATMFEPVRELFSYAKPVVKHLPFLGKAVFTPSSSRG</sequence>
<dbReference type="GO" id="GO:0102965">
    <property type="term" value="F:alcohol-forming long-chain fatty acyl-CoA reductase activity"/>
    <property type="evidence" value="ECO:0007669"/>
    <property type="project" value="UniProtKB-EC"/>
</dbReference>
<evidence type="ECO:0000256" key="10">
    <source>
        <dbReference type="RuleBase" id="RU363097"/>
    </source>
</evidence>
<dbReference type="GO" id="GO:0080019">
    <property type="term" value="F:alcohol-forming very long-chain fatty acyl-CoA reductase activity"/>
    <property type="evidence" value="ECO:0007669"/>
    <property type="project" value="InterPro"/>
</dbReference>
<comment type="function">
    <text evidence="10">Catalyzes the reduction of fatty acyl-CoA to fatty alcohols.</text>
</comment>
<dbReference type="InterPro" id="IPR013120">
    <property type="entry name" value="FAR_NAD-bd"/>
</dbReference>
<evidence type="ECO:0000256" key="7">
    <source>
        <dbReference type="ARBA" id="ARBA00023098"/>
    </source>
</evidence>
<dbReference type="AlphaFoldDB" id="A0A5E4QRN5"/>
<evidence type="ECO:0000256" key="5">
    <source>
        <dbReference type="ARBA" id="ARBA00022857"/>
    </source>
</evidence>
<dbReference type="Pfam" id="PF03015">
    <property type="entry name" value="Sterile"/>
    <property type="match status" value="1"/>
</dbReference>
<dbReference type="CDD" id="cd09071">
    <property type="entry name" value="FAR_C"/>
    <property type="match status" value="1"/>
</dbReference>
<keyword evidence="6 10" id="KW-1133">Transmembrane helix</keyword>
<evidence type="ECO:0000313" key="14">
    <source>
        <dbReference type="Proteomes" id="UP000324832"/>
    </source>
</evidence>
<dbReference type="SUPFAM" id="SSF51735">
    <property type="entry name" value="NAD(P)-binding Rossmann-fold domains"/>
    <property type="match status" value="1"/>
</dbReference>
<protein>
    <recommendedName>
        <fullName evidence="10">Fatty acyl-CoA reductase</fullName>
        <ecNumber evidence="10">1.2.1.84</ecNumber>
    </recommendedName>
</protein>
<dbReference type="GO" id="GO:0005777">
    <property type="term" value="C:peroxisome"/>
    <property type="evidence" value="ECO:0007669"/>
    <property type="project" value="TreeGrafter"/>
</dbReference>
<organism evidence="13 14">
    <name type="scientific">Leptidea sinapis</name>
    <dbReference type="NCBI Taxonomy" id="189913"/>
    <lineage>
        <taxon>Eukaryota</taxon>
        <taxon>Metazoa</taxon>
        <taxon>Ecdysozoa</taxon>
        <taxon>Arthropoda</taxon>
        <taxon>Hexapoda</taxon>
        <taxon>Insecta</taxon>
        <taxon>Pterygota</taxon>
        <taxon>Neoptera</taxon>
        <taxon>Endopterygota</taxon>
        <taxon>Lepidoptera</taxon>
        <taxon>Glossata</taxon>
        <taxon>Ditrysia</taxon>
        <taxon>Papilionoidea</taxon>
        <taxon>Pieridae</taxon>
        <taxon>Dismorphiinae</taxon>
        <taxon>Leptidea</taxon>
    </lineage>
</organism>
<dbReference type="GO" id="GO:0035336">
    <property type="term" value="P:long-chain fatty-acyl-CoA metabolic process"/>
    <property type="evidence" value="ECO:0007669"/>
    <property type="project" value="TreeGrafter"/>
</dbReference>
<dbReference type="EMBL" id="FZQP02005088">
    <property type="protein sequence ID" value="VVD00954.1"/>
    <property type="molecule type" value="Genomic_DNA"/>
</dbReference>
<dbReference type="CDD" id="cd05236">
    <property type="entry name" value="FAR-N_SDR_e"/>
    <property type="match status" value="1"/>
</dbReference>
<dbReference type="PANTHER" id="PTHR11011:SF12">
    <property type="entry name" value="FATTY ACYL-COA REDUCTASE"/>
    <property type="match status" value="1"/>
</dbReference>
<keyword evidence="3 10" id="KW-0444">Lipid biosynthesis</keyword>
<accession>A0A5E4QRN5</accession>
<dbReference type="GO" id="GO:0016020">
    <property type="term" value="C:membrane"/>
    <property type="evidence" value="ECO:0007669"/>
    <property type="project" value="UniProtKB-SubCell"/>
</dbReference>
<dbReference type="PANTHER" id="PTHR11011">
    <property type="entry name" value="MALE STERILITY PROTEIN 2-RELATED"/>
    <property type="match status" value="1"/>
</dbReference>
<dbReference type="Proteomes" id="UP000324832">
    <property type="component" value="Unassembled WGS sequence"/>
</dbReference>
<dbReference type="FunFam" id="3.40.50.720:FF:000143">
    <property type="entry name" value="Fatty acyl-CoA reductase"/>
    <property type="match status" value="1"/>
</dbReference>